<accession>A0A2K8SLD2</accession>
<sequence length="46" mass="4851">MGIGHWALGISYISLSPLSPSSSPASPAPSSQLFLPYFPRSLSTFP</sequence>
<dbReference type="Proteomes" id="UP000232003">
    <property type="component" value="Chromosome"/>
</dbReference>
<reference evidence="1 2" key="1">
    <citation type="submission" date="2017-11" db="EMBL/GenBank/DDBJ databases">
        <title>Complete genome of a free-living desiccation-tolerant cyanobacterium and its photosynthetic adaptation to extreme terrestrial habitat.</title>
        <authorList>
            <person name="Shang J."/>
        </authorList>
    </citation>
    <scope>NUCLEOTIDE SEQUENCE [LARGE SCALE GENOMIC DNA]</scope>
    <source>
        <strain evidence="1 2">CCNUN1</strain>
    </source>
</reference>
<organism evidence="1 2">
    <name type="scientific">Nostoc flagelliforme CCNUN1</name>
    <dbReference type="NCBI Taxonomy" id="2038116"/>
    <lineage>
        <taxon>Bacteria</taxon>
        <taxon>Bacillati</taxon>
        <taxon>Cyanobacteriota</taxon>
        <taxon>Cyanophyceae</taxon>
        <taxon>Nostocales</taxon>
        <taxon>Nostocaceae</taxon>
        <taxon>Nostoc</taxon>
    </lineage>
</organism>
<dbReference type="AlphaFoldDB" id="A0A2K8SLD2"/>
<name>A0A2K8SLD2_9NOSO</name>
<dbReference type="KEGG" id="nfl:COO91_02155"/>
<protein>
    <submittedName>
        <fullName evidence="1">Uncharacterized protein</fullName>
    </submittedName>
</protein>
<evidence type="ECO:0000313" key="1">
    <source>
        <dbReference type="EMBL" id="AUB36252.1"/>
    </source>
</evidence>
<proteinExistence type="predicted"/>
<evidence type="ECO:0000313" key="2">
    <source>
        <dbReference type="Proteomes" id="UP000232003"/>
    </source>
</evidence>
<dbReference type="EMBL" id="CP024785">
    <property type="protein sequence ID" value="AUB36252.1"/>
    <property type="molecule type" value="Genomic_DNA"/>
</dbReference>
<gene>
    <name evidence="1" type="ORF">COO91_02155</name>
</gene>
<keyword evidence="2" id="KW-1185">Reference proteome</keyword>